<keyword evidence="1" id="KW-0808">Transferase</keyword>
<protein>
    <recommendedName>
        <fullName evidence="3">Beta-ketoacyl synthase-like N-terminal domain-containing protein</fullName>
    </recommendedName>
</protein>
<dbReference type="Gene3D" id="3.40.47.10">
    <property type="match status" value="1"/>
</dbReference>
<dbReference type="Pfam" id="PF00109">
    <property type="entry name" value="ketoacyl-synt"/>
    <property type="match status" value="1"/>
</dbReference>
<dbReference type="RefSeq" id="WP_131124058.1">
    <property type="nucleotide sequence ID" value="NZ_SIXH01000152.1"/>
</dbReference>
<accession>A0A4Q9HUV5</accession>
<evidence type="ECO:0000256" key="1">
    <source>
        <dbReference type="ARBA" id="ARBA00022679"/>
    </source>
</evidence>
<evidence type="ECO:0000256" key="2">
    <source>
        <dbReference type="SAM" id="MobiDB-lite"/>
    </source>
</evidence>
<feature type="compositionally biased region" description="Low complexity" evidence="2">
    <location>
        <begin position="313"/>
        <end position="323"/>
    </location>
</feature>
<dbReference type="InterPro" id="IPR016039">
    <property type="entry name" value="Thiolase-like"/>
</dbReference>
<evidence type="ECO:0000259" key="3">
    <source>
        <dbReference type="Pfam" id="PF00109"/>
    </source>
</evidence>
<proteinExistence type="predicted"/>
<dbReference type="PANTHER" id="PTHR11712">
    <property type="entry name" value="POLYKETIDE SYNTHASE-RELATED"/>
    <property type="match status" value="1"/>
</dbReference>
<evidence type="ECO:0000313" key="5">
    <source>
        <dbReference type="Proteomes" id="UP000292452"/>
    </source>
</evidence>
<dbReference type="PANTHER" id="PTHR11712:SF336">
    <property type="entry name" value="3-OXOACYL-[ACYL-CARRIER-PROTEIN] SYNTHASE, MITOCHONDRIAL"/>
    <property type="match status" value="1"/>
</dbReference>
<dbReference type="AlphaFoldDB" id="A0A4Q9HUV5"/>
<evidence type="ECO:0000313" key="4">
    <source>
        <dbReference type="EMBL" id="TBO58269.1"/>
    </source>
</evidence>
<feature type="compositionally biased region" description="Basic and acidic residues" evidence="2">
    <location>
        <begin position="324"/>
        <end position="338"/>
    </location>
</feature>
<sequence>MSGEPRASTAVVVTGAGLAVPGLTGPGDLLGAPAGGAGFDPETGLKGRDLRHKDRATRLALRSVEPALRDAGLLGAGGPALDGTRTAVVVSSNTGNYDSVCAYVDIAARQTSRAISAMGLPHTSTSAIAGWIAAGHGLHGPAVTLCNGATSGLDALYWGRNLIAADRADTVVVTGVEPANDVVHKLLGTRTVDGAATVVLESAAHAADRAGRVRAHWHGLHRGRDHDEVLRTAAGSAAPGIGLWLTGARETRPARLGTSVRPVALADGLGECGGALGVLQCAAAVAHFDAGGGGAALATARAADVSAALTLLPPATTPASPAEWSERSGRPERPERST</sequence>
<comment type="caution">
    <text evidence="4">The sequence shown here is derived from an EMBL/GenBank/DDBJ whole genome shotgun (WGS) entry which is preliminary data.</text>
</comment>
<name>A0A4Q9HUV5_STRKA</name>
<dbReference type="InterPro" id="IPR014030">
    <property type="entry name" value="Ketoacyl_synth_N"/>
</dbReference>
<dbReference type="GO" id="GO:0004315">
    <property type="term" value="F:3-oxoacyl-[acyl-carrier-protein] synthase activity"/>
    <property type="evidence" value="ECO:0007669"/>
    <property type="project" value="TreeGrafter"/>
</dbReference>
<dbReference type="SUPFAM" id="SSF53901">
    <property type="entry name" value="Thiolase-like"/>
    <property type="match status" value="1"/>
</dbReference>
<feature type="domain" description="Beta-ketoacyl synthase-like N-terminal" evidence="3">
    <location>
        <begin position="38"/>
        <end position="177"/>
    </location>
</feature>
<dbReference type="EMBL" id="SIXH01000152">
    <property type="protein sequence ID" value="TBO58269.1"/>
    <property type="molecule type" value="Genomic_DNA"/>
</dbReference>
<organism evidence="4 5">
    <name type="scientific">Streptomyces kasugaensis</name>
    <dbReference type="NCBI Taxonomy" id="1946"/>
    <lineage>
        <taxon>Bacteria</taxon>
        <taxon>Bacillati</taxon>
        <taxon>Actinomycetota</taxon>
        <taxon>Actinomycetes</taxon>
        <taxon>Kitasatosporales</taxon>
        <taxon>Streptomycetaceae</taxon>
        <taxon>Streptomyces</taxon>
    </lineage>
</organism>
<reference evidence="4 5" key="1">
    <citation type="submission" date="2019-02" db="EMBL/GenBank/DDBJ databases">
        <title>Draft Genome Sequence of Streptomyces sp. AM-2504, identified by 16S rRNA comparative analysis as a Streptomyces Kasugaensis strain.</title>
        <authorList>
            <person name="Napolioni V."/>
            <person name="Giuliodori A.M."/>
            <person name="Spurio R."/>
            <person name="Fabbretti A."/>
        </authorList>
    </citation>
    <scope>NUCLEOTIDE SEQUENCE [LARGE SCALE GENOMIC DNA]</scope>
    <source>
        <strain evidence="4 5">AM-2504</strain>
    </source>
</reference>
<keyword evidence="5" id="KW-1185">Reference proteome</keyword>
<dbReference type="InterPro" id="IPR000794">
    <property type="entry name" value="Beta-ketoacyl_synthase"/>
</dbReference>
<dbReference type="Proteomes" id="UP000292452">
    <property type="component" value="Unassembled WGS sequence"/>
</dbReference>
<feature type="region of interest" description="Disordered" evidence="2">
    <location>
        <begin position="313"/>
        <end position="338"/>
    </location>
</feature>
<gene>
    <name evidence="4" type="ORF">EYS09_18315</name>
</gene>
<dbReference type="GO" id="GO:0006633">
    <property type="term" value="P:fatty acid biosynthetic process"/>
    <property type="evidence" value="ECO:0007669"/>
    <property type="project" value="TreeGrafter"/>
</dbReference>